<feature type="signal peptide" evidence="1">
    <location>
        <begin position="1"/>
        <end position="20"/>
    </location>
</feature>
<dbReference type="PANTHER" id="PTHR38599:SF1">
    <property type="entry name" value="CUPIN DOMAIN PROTEIN (AFU_ORTHOLOGUE AFUA_3G13620)"/>
    <property type="match status" value="1"/>
</dbReference>
<dbReference type="InterPro" id="IPR011051">
    <property type="entry name" value="RmlC_Cupin_sf"/>
</dbReference>
<keyword evidence="4" id="KW-1185">Reference proteome</keyword>
<accession>A0ABT3G3R2</accession>
<comment type="caution">
    <text evidence="3">The sequence shown here is derived from an EMBL/GenBank/DDBJ whole genome shotgun (WGS) entry which is preliminary data.</text>
</comment>
<evidence type="ECO:0000313" key="4">
    <source>
        <dbReference type="Proteomes" id="UP001165653"/>
    </source>
</evidence>
<dbReference type="Proteomes" id="UP001165653">
    <property type="component" value="Unassembled WGS sequence"/>
</dbReference>
<dbReference type="PANTHER" id="PTHR38599">
    <property type="entry name" value="CUPIN DOMAIN PROTEIN (AFU_ORTHOLOGUE AFUA_3G13620)"/>
    <property type="match status" value="1"/>
</dbReference>
<dbReference type="Pfam" id="PF07883">
    <property type="entry name" value="Cupin_2"/>
    <property type="match status" value="1"/>
</dbReference>
<feature type="domain" description="Cupin type-2" evidence="2">
    <location>
        <begin position="48"/>
        <end position="110"/>
    </location>
</feature>
<dbReference type="InterPro" id="IPR013096">
    <property type="entry name" value="Cupin_2"/>
</dbReference>
<feature type="chain" id="PRO_5045721847" evidence="1">
    <location>
        <begin position="21"/>
        <end position="136"/>
    </location>
</feature>
<organism evidence="3 4">
    <name type="scientific">Luteolibacter rhizosphaerae</name>
    <dbReference type="NCBI Taxonomy" id="2989719"/>
    <lineage>
        <taxon>Bacteria</taxon>
        <taxon>Pseudomonadati</taxon>
        <taxon>Verrucomicrobiota</taxon>
        <taxon>Verrucomicrobiia</taxon>
        <taxon>Verrucomicrobiales</taxon>
        <taxon>Verrucomicrobiaceae</taxon>
        <taxon>Luteolibacter</taxon>
    </lineage>
</organism>
<name>A0ABT3G3R2_9BACT</name>
<dbReference type="SUPFAM" id="SSF51182">
    <property type="entry name" value="RmlC-like cupins"/>
    <property type="match status" value="1"/>
</dbReference>
<dbReference type="InterPro" id="IPR014710">
    <property type="entry name" value="RmlC-like_jellyroll"/>
</dbReference>
<evidence type="ECO:0000256" key="1">
    <source>
        <dbReference type="SAM" id="SignalP"/>
    </source>
</evidence>
<protein>
    <submittedName>
        <fullName evidence="3">Cupin domain-containing protein</fullName>
    </submittedName>
</protein>
<keyword evidence="1" id="KW-0732">Signal</keyword>
<sequence length="136" mass="14691">MKTPIRIHILALASFGLSTAAEEPVKITEIFKREHPDQADKEILVKRIELQPGAEAPPHVHPGMVTGYVESGKLEFQLKGGPLLKLKTGDTFFEPAGSHHMVAKNPDNATKTVIIAFVVNPKGAPLSTPLENTGSH</sequence>
<evidence type="ECO:0000259" key="2">
    <source>
        <dbReference type="Pfam" id="PF07883"/>
    </source>
</evidence>
<dbReference type="EMBL" id="JAPDDR010000005">
    <property type="protein sequence ID" value="MCW1914131.1"/>
    <property type="molecule type" value="Genomic_DNA"/>
</dbReference>
<dbReference type="RefSeq" id="WP_264513637.1">
    <property type="nucleotide sequence ID" value="NZ_JAPDDR010000005.1"/>
</dbReference>
<evidence type="ECO:0000313" key="3">
    <source>
        <dbReference type="EMBL" id="MCW1914131.1"/>
    </source>
</evidence>
<dbReference type="Gene3D" id="2.60.120.10">
    <property type="entry name" value="Jelly Rolls"/>
    <property type="match status" value="1"/>
</dbReference>
<proteinExistence type="predicted"/>
<reference evidence="3" key="1">
    <citation type="submission" date="2022-10" db="EMBL/GenBank/DDBJ databases">
        <title>Luteolibacter sp. GHJ8, whole genome shotgun sequencing project.</title>
        <authorList>
            <person name="Zhao G."/>
            <person name="Shen L."/>
        </authorList>
    </citation>
    <scope>NUCLEOTIDE SEQUENCE</scope>
    <source>
        <strain evidence="3">GHJ8</strain>
    </source>
</reference>
<gene>
    <name evidence="3" type="ORF">OJ996_11125</name>
</gene>